<organism evidence="2 3">
    <name type="scientific">Opisthorchis viverrini</name>
    <name type="common">Southeast Asian liver fluke</name>
    <dbReference type="NCBI Taxonomy" id="6198"/>
    <lineage>
        <taxon>Eukaryota</taxon>
        <taxon>Metazoa</taxon>
        <taxon>Spiralia</taxon>
        <taxon>Lophotrochozoa</taxon>
        <taxon>Platyhelminthes</taxon>
        <taxon>Trematoda</taxon>
        <taxon>Digenea</taxon>
        <taxon>Opisthorchiida</taxon>
        <taxon>Opisthorchiata</taxon>
        <taxon>Opisthorchiidae</taxon>
        <taxon>Opisthorchis</taxon>
    </lineage>
</organism>
<accession>A0A074ZTJ8</accession>
<reference evidence="2 3" key="1">
    <citation type="submission" date="2013-11" db="EMBL/GenBank/DDBJ databases">
        <title>Opisthorchis viverrini - life in the bile duct.</title>
        <authorList>
            <person name="Young N.D."/>
            <person name="Nagarajan N."/>
            <person name="Lin S.J."/>
            <person name="Korhonen P.K."/>
            <person name="Jex A.R."/>
            <person name="Hall R.S."/>
            <person name="Safavi-Hemami H."/>
            <person name="Kaewkong W."/>
            <person name="Bertrand D."/>
            <person name="Gao S."/>
            <person name="Seet Q."/>
            <person name="Wongkham S."/>
            <person name="Teh B.T."/>
            <person name="Wongkham C."/>
            <person name="Intapan P.M."/>
            <person name="Maleewong W."/>
            <person name="Yang X."/>
            <person name="Hu M."/>
            <person name="Wang Z."/>
            <person name="Hofmann A."/>
            <person name="Sternberg P.W."/>
            <person name="Tan P."/>
            <person name="Wang J."/>
            <person name="Gasser R.B."/>
        </authorList>
    </citation>
    <scope>NUCLEOTIDE SEQUENCE [LARGE SCALE GENOMIC DNA]</scope>
</reference>
<gene>
    <name evidence="2" type="ORF">T265_06126</name>
</gene>
<evidence type="ECO:0000256" key="1">
    <source>
        <dbReference type="SAM" id="MobiDB-lite"/>
    </source>
</evidence>
<dbReference type="EMBL" id="KL596741">
    <property type="protein sequence ID" value="KER26695.1"/>
    <property type="molecule type" value="Genomic_DNA"/>
</dbReference>
<feature type="non-terminal residue" evidence="2">
    <location>
        <position position="1"/>
    </location>
</feature>
<name>A0A074ZTJ8_OPIVI</name>
<dbReference type="RefSeq" id="XP_009169576.1">
    <property type="nucleotide sequence ID" value="XM_009171312.1"/>
</dbReference>
<evidence type="ECO:0000313" key="3">
    <source>
        <dbReference type="Proteomes" id="UP000054324"/>
    </source>
</evidence>
<feature type="non-terminal residue" evidence="2">
    <location>
        <position position="54"/>
    </location>
</feature>
<feature type="region of interest" description="Disordered" evidence="1">
    <location>
        <begin position="1"/>
        <end position="30"/>
    </location>
</feature>
<proteinExistence type="predicted"/>
<protein>
    <submittedName>
        <fullName evidence="2">Uncharacterized protein</fullName>
    </submittedName>
</protein>
<dbReference type="Proteomes" id="UP000054324">
    <property type="component" value="Unassembled WGS sequence"/>
</dbReference>
<sequence>ATRRWHEGWDTSRLPKPDRGRSDSNHGPSGQIIIIIFPRNNARLEQWCTEHPNI</sequence>
<dbReference type="AlphaFoldDB" id="A0A074ZTJ8"/>
<dbReference type="KEGG" id="ovi:T265_06126"/>
<dbReference type="CTD" id="20320308"/>
<feature type="compositionally biased region" description="Basic and acidic residues" evidence="1">
    <location>
        <begin position="1"/>
        <end position="24"/>
    </location>
</feature>
<dbReference type="GeneID" id="20320308"/>
<evidence type="ECO:0000313" key="2">
    <source>
        <dbReference type="EMBL" id="KER26695.1"/>
    </source>
</evidence>
<keyword evidence="3" id="KW-1185">Reference proteome</keyword>